<dbReference type="AlphaFoldDB" id="A0A6P1T0Q4"/>
<keyword evidence="3" id="KW-1185">Reference proteome</keyword>
<dbReference type="KEGG" id="amaq:GO499_02330"/>
<dbReference type="EMBL" id="CP046620">
    <property type="protein sequence ID" value="QHQ34102.1"/>
    <property type="molecule type" value="Genomic_DNA"/>
</dbReference>
<dbReference type="Pfam" id="PF01722">
    <property type="entry name" value="BolA"/>
    <property type="match status" value="1"/>
</dbReference>
<dbReference type="Proteomes" id="UP000464495">
    <property type="component" value="Chromosome"/>
</dbReference>
<name>A0A6P1T0Q4_9RHOB</name>
<dbReference type="Gene3D" id="3.30.300.90">
    <property type="entry name" value="BolA-like"/>
    <property type="match status" value="1"/>
</dbReference>
<dbReference type="PANTHER" id="PTHR46230:SF7">
    <property type="entry name" value="BOLA-LIKE PROTEIN 1"/>
    <property type="match status" value="1"/>
</dbReference>
<accession>A0A6P1T0Q4</accession>
<dbReference type="SUPFAM" id="SSF82657">
    <property type="entry name" value="BolA-like"/>
    <property type="match status" value="1"/>
</dbReference>
<organism evidence="2 3">
    <name type="scientific">Algicella marina</name>
    <dbReference type="NCBI Taxonomy" id="2683284"/>
    <lineage>
        <taxon>Bacteria</taxon>
        <taxon>Pseudomonadati</taxon>
        <taxon>Pseudomonadota</taxon>
        <taxon>Alphaproteobacteria</taxon>
        <taxon>Rhodobacterales</taxon>
        <taxon>Paracoccaceae</taxon>
        <taxon>Algicella</taxon>
    </lineage>
</organism>
<dbReference type="InterPro" id="IPR036065">
    <property type="entry name" value="BolA-like_sf"/>
</dbReference>
<dbReference type="PANTHER" id="PTHR46230">
    <property type="match status" value="1"/>
</dbReference>
<dbReference type="InterPro" id="IPR002634">
    <property type="entry name" value="BolA"/>
</dbReference>
<dbReference type="GO" id="GO:0016226">
    <property type="term" value="P:iron-sulfur cluster assembly"/>
    <property type="evidence" value="ECO:0007669"/>
    <property type="project" value="TreeGrafter"/>
</dbReference>
<evidence type="ECO:0000256" key="1">
    <source>
        <dbReference type="RuleBase" id="RU003860"/>
    </source>
</evidence>
<evidence type="ECO:0000313" key="3">
    <source>
        <dbReference type="Proteomes" id="UP000464495"/>
    </source>
</evidence>
<dbReference type="PIRSF" id="PIRSF003113">
    <property type="entry name" value="BolA"/>
    <property type="match status" value="1"/>
</dbReference>
<proteinExistence type="inferred from homology"/>
<gene>
    <name evidence="2" type="ORF">GO499_02330</name>
</gene>
<evidence type="ECO:0000313" key="2">
    <source>
        <dbReference type="EMBL" id="QHQ34102.1"/>
    </source>
</evidence>
<dbReference type="RefSeq" id="WP_161860673.1">
    <property type="nucleotide sequence ID" value="NZ_CP046620.1"/>
</dbReference>
<sequence>MNTKETIEKKLSEAFSPVHLEVIDESEQHRGHGGYREGVATHFHVHIRASAFSGKSRVAAQRLVYSVLKAELDGDVHALALKVES</sequence>
<reference evidence="2 3" key="1">
    <citation type="submission" date="2019-12" db="EMBL/GenBank/DDBJ databases">
        <title>Complete genome sequence of Algicella marina strain 9Alg 56(T) isolated from the red alga Tichocarpus crinitus.</title>
        <authorList>
            <person name="Kim S.-G."/>
            <person name="Nedashkovskaya O.I."/>
        </authorList>
    </citation>
    <scope>NUCLEOTIDE SEQUENCE [LARGE SCALE GENOMIC DNA]</scope>
    <source>
        <strain evidence="2 3">9Alg 56</strain>
    </source>
</reference>
<comment type="similarity">
    <text evidence="1">Belongs to the BolA/IbaG family.</text>
</comment>
<protein>
    <submittedName>
        <fullName evidence="2">BolA/IbaG family iron-sulfur metabolism protein</fullName>
    </submittedName>
</protein>